<proteinExistence type="predicted"/>
<protein>
    <submittedName>
        <fullName evidence="2">Uncharacterized protein</fullName>
    </submittedName>
</protein>
<dbReference type="EMBL" id="CABVGP010000001">
    <property type="protein sequence ID" value="VVJ18930.1"/>
    <property type="molecule type" value="Genomic_DNA"/>
</dbReference>
<dbReference type="Proteomes" id="UP000399805">
    <property type="component" value="Unassembled WGS sequence"/>
</dbReference>
<reference evidence="2 3" key="1">
    <citation type="submission" date="2019-09" db="EMBL/GenBank/DDBJ databases">
        <authorList>
            <person name="Leyn A S."/>
        </authorList>
    </citation>
    <scope>NUCLEOTIDE SEQUENCE [LARGE SCALE GENOMIC DNA]</scope>
    <source>
        <strain evidence="2">AA231_1</strain>
    </source>
</reference>
<evidence type="ECO:0000313" key="2">
    <source>
        <dbReference type="EMBL" id="VVJ18930.1"/>
    </source>
</evidence>
<evidence type="ECO:0000256" key="1">
    <source>
        <dbReference type="SAM" id="MobiDB-lite"/>
    </source>
</evidence>
<name>A0A6I8LPH5_9PSEU</name>
<feature type="region of interest" description="Disordered" evidence="1">
    <location>
        <begin position="1"/>
        <end position="30"/>
    </location>
</feature>
<keyword evidence="3" id="KW-1185">Reference proteome</keyword>
<organism evidence="2 3">
    <name type="scientific">Amycolatopsis camponoti</name>
    <dbReference type="NCBI Taxonomy" id="2606593"/>
    <lineage>
        <taxon>Bacteria</taxon>
        <taxon>Bacillati</taxon>
        <taxon>Actinomycetota</taxon>
        <taxon>Actinomycetes</taxon>
        <taxon>Pseudonocardiales</taxon>
        <taxon>Pseudonocardiaceae</taxon>
        <taxon>Amycolatopsis</taxon>
    </lineage>
</organism>
<accession>A0A6I8LPH5</accession>
<dbReference type="AlphaFoldDB" id="A0A6I8LPH5"/>
<sequence length="106" mass="11238">MVLTRRPSPSRAADDGAWPDTGLTQPAGCSDVPPAGLTIAKFHAPEIMFGDGALAEVGHVAARMLRPSCATEMRAPLQASCEEPPPMETKPSQPFSWYSATESITL</sequence>
<evidence type="ECO:0000313" key="3">
    <source>
        <dbReference type="Proteomes" id="UP000399805"/>
    </source>
</evidence>
<gene>
    <name evidence="2" type="ORF">AA23TX_03951</name>
</gene>